<feature type="compositionally biased region" description="Basic and acidic residues" evidence="5">
    <location>
        <begin position="532"/>
        <end position="543"/>
    </location>
</feature>
<proteinExistence type="predicted"/>
<evidence type="ECO:0000313" key="8">
    <source>
        <dbReference type="EMBL" id="KNE71087.1"/>
    </source>
</evidence>
<evidence type="ECO:0000256" key="4">
    <source>
        <dbReference type="ARBA" id="ARBA00023136"/>
    </source>
</evidence>
<dbReference type="Pfam" id="PF03124">
    <property type="entry name" value="EXS"/>
    <property type="match status" value="2"/>
</dbReference>
<evidence type="ECO:0000256" key="3">
    <source>
        <dbReference type="ARBA" id="ARBA00022989"/>
    </source>
</evidence>
<feature type="region of interest" description="Disordered" evidence="5">
    <location>
        <begin position="265"/>
        <end position="298"/>
    </location>
</feature>
<evidence type="ECO:0000256" key="2">
    <source>
        <dbReference type="ARBA" id="ARBA00022692"/>
    </source>
</evidence>
<dbReference type="PROSITE" id="PS51380">
    <property type="entry name" value="EXS"/>
    <property type="match status" value="1"/>
</dbReference>
<dbReference type="OrthoDB" id="2159384at2759"/>
<dbReference type="VEuPathDB" id="FungiDB:AMAG_15337"/>
<dbReference type="GO" id="GO:0016020">
    <property type="term" value="C:membrane"/>
    <property type="evidence" value="ECO:0007669"/>
    <property type="project" value="UniProtKB-SubCell"/>
</dbReference>
<dbReference type="AlphaFoldDB" id="A0A0L0T8L3"/>
<keyword evidence="2 6" id="KW-0812">Transmembrane</keyword>
<keyword evidence="3 6" id="KW-1133">Transmembrane helix</keyword>
<dbReference type="Proteomes" id="UP000054350">
    <property type="component" value="Unassembled WGS sequence"/>
</dbReference>
<organism evidence="8 9">
    <name type="scientific">Allomyces macrogynus (strain ATCC 38327)</name>
    <name type="common">Allomyces javanicus var. macrogynus</name>
    <dbReference type="NCBI Taxonomy" id="578462"/>
    <lineage>
        <taxon>Eukaryota</taxon>
        <taxon>Fungi</taxon>
        <taxon>Fungi incertae sedis</taxon>
        <taxon>Blastocladiomycota</taxon>
        <taxon>Blastocladiomycetes</taxon>
        <taxon>Blastocladiales</taxon>
        <taxon>Blastocladiaceae</taxon>
        <taxon>Allomyces</taxon>
    </lineage>
</organism>
<evidence type="ECO:0000256" key="6">
    <source>
        <dbReference type="SAM" id="Phobius"/>
    </source>
</evidence>
<keyword evidence="9" id="KW-1185">Reference proteome</keyword>
<dbReference type="OMA" id="KRERYTF"/>
<feature type="transmembrane region" description="Helical" evidence="6">
    <location>
        <begin position="130"/>
        <end position="149"/>
    </location>
</feature>
<keyword evidence="4 6" id="KW-0472">Membrane</keyword>
<feature type="domain" description="EXS" evidence="7">
    <location>
        <begin position="273"/>
        <end position="499"/>
    </location>
</feature>
<protein>
    <recommendedName>
        <fullName evidence="7">EXS domain-containing protein</fullName>
    </recommendedName>
</protein>
<dbReference type="EMBL" id="GG745369">
    <property type="protein sequence ID" value="KNE71087.1"/>
    <property type="molecule type" value="Genomic_DNA"/>
</dbReference>
<feature type="transmembrane region" description="Helical" evidence="6">
    <location>
        <begin position="155"/>
        <end position="173"/>
    </location>
</feature>
<feature type="transmembrane region" description="Helical" evidence="6">
    <location>
        <begin position="194"/>
        <end position="215"/>
    </location>
</feature>
<name>A0A0L0T8L3_ALLM3</name>
<reference evidence="8 9" key="1">
    <citation type="submission" date="2009-11" db="EMBL/GenBank/DDBJ databases">
        <title>Annotation of Allomyces macrogynus ATCC 38327.</title>
        <authorList>
            <consortium name="The Broad Institute Genome Sequencing Platform"/>
            <person name="Russ C."/>
            <person name="Cuomo C."/>
            <person name="Burger G."/>
            <person name="Gray M.W."/>
            <person name="Holland P.W.H."/>
            <person name="King N."/>
            <person name="Lang F.B.F."/>
            <person name="Roger A.J."/>
            <person name="Ruiz-Trillo I."/>
            <person name="Young S.K."/>
            <person name="Zeng Q."/>
            <person name="Gargeya S."/>
            <person name="Fitzgerald M."/>
            <person name="Haas B."/>
            <person name="Abouelleil A."/>
            <person name="Alvarado L."/>
            <person name="Arachchi H.M."/>
            <person name="Berlin A."/>
            <person name="Chapman S.B."/>
            <person name="Gearin G."/>
            <person name="Goldberg J."/>
            <person name="Griggs A."/>
            <person name="Gujja S."/>
            <person name="Hansen M."/>
            <person name="Heiman D."/>
            <person name="Howarth C."/>
            <person name="Larimer J."/>
            <person name="Lui A."/>
            <person name="MacDonald P.J.P."/>
            <person name="McCowen C."/>
            <person name="Montmayeur A."/>
            <person name="Murphy C."/>
            <person name="Neiman D."/>
            <person name="Pearson M."/>
            <person name="Priest M."/>
            <person name="Roberts A."/>
            <person name="Saif S."/>
            <person name="Shea T."/>
            <person name="Sisk P."/>
            <person name="Stolte C."/>
            <person name="Sykes S."/>
            <person name="Wortman J."/>
            <person name="Nusbaum C."/>
            <person name="Birren B."/>
        </authorList>
    </citation>
    <scope>NUCLEOTIDE SEQUENCE [LARGE SCALE GENOMIC DNA]</scope>
    <source>
        <strain evidence="8 9">ATCC 38327</strain>
    </source>
</reference>
<dbReference type="GO" id="GO:0005737">
    <property type="term" value="C:cytoplasm"/>
    <property type="evidence" value="ECO:0007669"/>
    <property type="project" value="TreeGrafter"/>
</dbReference>
<feature type="transmembrane region" description="Helical" evidence="6">
    <location>
        <begin position="56"/>
        <end position="73"/>
    </location>
</feature>
<comment type="subcellular location">
    <subcellularLocation>
        <location evidence="1">Membrane</location>
        <topology evidence="1">Multi-pass membrane protein</topology>
    </subcellularLocation>
</comment>
<feature type="region of interest" description="Disordered" evidence="5">
    <location>
        <begin position="520"/>
        <end position="543"/>
    </location>
</feature>
<dbReference type="STRING" id="578462.A0A0L0T8L3"/>
<accession>A0A0L0T8L3</accession>
<evidence type="ECO:0000313" key="9">
    <source>
        <dbReference type="Proteomes" id="UP000054350"/>
    </source>
</evidence>
<reference evidence="9" key="2">
    <citation type="submission" date="2009-11" db="EMBL/GenBank/DDBJ databases">
        <title>The Genome Sequence of Allomyces macrogynus strain ATCC 38327.</title>
        <authorList>
            <consortium name="The Broad Institute Genome Sequencing Platform"/>
            <person name="Russ C."/>
            <person name="Cuomo C."/>
            <person name="Shea T."/>
            <person name="Young S.K."/>
            <person name="Zeng Q."/>
            <person name="Koehrsen M."/>
            <person name="Haas B."/>
            <person name="Borodovsky M."/>
            <person name="Guigo R."/>
            <person name="Alvarado L."/>
            <person name="Berlin A."/>
            <person name="Borenstein D."/>
            <person name="Chen Z."/>
            <person name="Engels R."/>
            <person name="Freedman E."/>
            <person name="Gellesch M."/>
            <person name="Goldberg J."/>
            <person name="Griggs A."/>
            <person name="Gujja S."/>
            <person name="Heiman D."/>
            <person name="Hepburn T."/>
            <person name="Howarth C."/>
            <person name="Jen D."/>
            <person name="Larson L."/>
            <person name="Lewis B."/>
            <person name="Mehta T."/>
            <person name="Park D."/>
            <person name="Pearson M."/>
            <person name="Roberts A."/>
            <person name="Saif S."/>
            <person name="Shenoy N."/>
            <person name="Sisk P."/>
            <person name="Stolte C."/>
            <person name="Sykes S."/>
            <person name="Walk T."/>
            <person name="White J."/>
            <person name="Yandava C."/>
            <person name="Burger G."/>
            <person name="Gray M.W."/>
            <person name="Holland P.W.H."/>
            <person name="King N."/>
            <person name="Lang F.B.F."/>
            <person name="Roger A.J."/>
            <person name="Ruiz-Trillo I."/>
            <person name="Lander E."/>
            <person name="Nusbaum C."/>
        </authorList>
    </citation>
    <scope>NUCLEOTIDE SEQUENCE [LARGE SCALE GENOMIC DNA]</scope>
    <source>
        <strain evidence="9">ATCC 38327</strain>
    </source>
</reference>
<dbReference type="eggNOG" id="KOG1162">
    <property type="taxonomic scope" value="Eukaryota"/>
</dbReference>
<dbReference type="PANTHER" id="PTHR10783">
    <property type="entry name" value="XENOTROPIC AND POLYTROPIC RETROVIRUS RECEPTOR 1-RELATED"/>
    <property type="match status" value="1"/>
</dbReference>
<evidence type="ECO:0000256" key="5">
    <source>
        <dbReference type="SAM" id="MobiDB-lite"/>
    </source>
</evidence>
<sequence>MIPTPPVPPIPPSSHPTLAVAAALVASAVNVTEITPASSTPATIAAAAHDAPSHVLALIILGLVLWALNLALLPRSGVPVGRILRLASPPGPASTDELDVELKPPKQVGEPEVSVSHAAADAAAARSTMWGTLAVACWLGAVVAAAHAFEYVDTYPAVLYAIVMGIVVCPLNVAGKRERYTFVRALGRLFSLNLALPVSLADVILADILTSFARVFGDWYTSLGPNMPWPDLVVPFLVSVPYLVRFKQCLAELLREHYKPAAVIDEPTTDDHASDSDTDAADETAPPLPQYRRNSHPKPPVRAAYLPLPPTPWHRHLANMAKYASALPVIYLAALRHHAQHRASLAIAIDTSPTVITESAHTASPTTTTALLTTAWIASLLINSLLSFYWDVFLDWSLGRRPVHTRFPTLTRARRQSRTAVYYTAMVVDFILRFLWALRLSALVVPSAAAMSAAEVARRGMWCFLRIESEWCANVEKRRGSGARTDFGRDVGSAGGGGAHWRMARPWAPDALVPRVYSAVEEGESPVGSVEELGRGEREKHRD</sequence>
<gene>
    <name evidence="8" type="ORF">AMAG_15337</name>
</gene>
<dbReference type="InterPro" id="IPR004342">
    <property type="entry name" value="EXS_C"/>
</dbReference>
<dbReference type="PANTHER" id="PTHR10783:SF46">
    <property type="entry name" value="PROTEIN ERD1 HOMOLOG 2"/>
    <property type="match status" value="1"/>
</dbReference>
<evidence type="ECO:0000259" key="7">
    <source>
        <dbReference type="PROSITE" id="PS51380"/>
    </source>
</evidence>
<evidence type="ECO:0000256" key="1">
    <source>
        <dbReference type="ARBA" id="ARBA00004141"/>
    </source>
</evidence>